<name>A0A068WUP8_ECHGR</name>
<dbReference type="WBParaSite" id="EgrG_000420000">
    <property type="protein sequence ID" value="EgrG_000420000"/>
    <property type="gene ID" value="EgrG_000420000"/>
</dbReference>
<feature type="coiled-coil region" evidence="1">
    <location>
        <begin position="353"/>
        <end position="380"/>
    </location>
</feature>
<evidence type="ECO:0000313" key="3">
    <source>
        <dbReference type="EMBL" id="CDS23872.1"/>
    </source>
</evidence>
<organism evidence="3">
    <name type="scientific">Echinococcus granulosus</name>
    <name type="common">Hydatid tapeworm</name>
    <dbReference type="NCBI Taxonomy" id="6210"/>
    <lineage>
        <taxon>Eukaryota</taxon>
        <taxon>Metazoa</taxon>
        <taxon>Spiralia</taxon>
        <taxon>Lophotrochozoa</taxon>
        <taxon>Platyhelminthes</taxon>
        <taxon>Cestoda</taxon>
        <taxon>Eucestoda</taxon>
        <taxon>Cyclophyllidea</taxon>
        <taxon>Taeniidae</taxon>
        <taxon>Echinococcus</taxon>
        <taxon>Echinococcus granulosus group</taxon>
    </lineage>
</organism>
<feature type="region of interest" description="Disordered" evidence="2">
    <location>
        <begin position="23"/>
        <end position="46"/>
    </location>
</feature>
<feature type="compositionally biased region" description="Polar residues" evidence="2">
    <location>
        <begin position="318"/>
        <end position="327"/>
    </location>
</feature>
<sequence length="741" mass="80894">MSSSSRFTTLERSLNTLGVDVVVTGASSSGSKRKGNKKRSKKAKAVVIATSEDSAAVAAVEMNDEGWIEVASKRSKSNSSPRDDEAAIPSAVAITPTPPSCQLVQLPECNKSASKKKRRRSDKTKVSESSFKASEAGPIPSPTPQALVPNDLLQDAPQLSEPASPQHSPPTTQGSHEKADALLYAYELESIVSEVLGKEAVIKARTAFPTLTFSQPPPITTAPSDLKRAIPLSDFIQMKAHLCAKEAECQVLREEVVRLSTQVKSEPQVSPSTTTEASQKVSSEKPKQQQMRRLLPMASKEVQCEIQASTPPEVEPSAQPSPSSNSTEAKVILSLQVEIARLAQENTLLTQRQTNLEGRLENSKRQNSKLQSEMRKAASVASKEAEAAVRQQMGEVVKKLQVEVTDKEELLSTKTAQLELAEQTKDEALRNLHDLQKEHSELMEAKRTEELHLADTMKMLENMQKERDDAKREQTASTHNLNVVRSSMEAEVNGLRQQLVETEAHLKASLDQSTRLKEELASAQSELATTKKVMAEVTEKNDCAVSDETEAQLKAALDQCALLKEELASTQDELAAAKVAMTELTEKHVHEVSTLKAHAEELVAKTEESLKCPAPAEMKSSTPEEVCGECAHLSAEVVRYQEIIASTEDALSHLQRSIGKEEERWRLALRNCCDENTQLKARLCQLASQSEGDEAVIGNKKSLDSTIVFPKVIENGTNSSNGRDFSPSIVENGGLDQDVNT</sequence>
<reference evidence="3 4" key="1">
    <citation type="journal article" date="2013" name="Nature">
        <title>The genomes of four tapeworm species reveal adaptations to parasitism.</title>
        <authorList>
            <person name="Tsai I.J."/>
            <person name="Zarowiecki M."/>
            <person name="Holroyd N."/>
            <person name="Garciarrubio A."/>
            <person name="Sanchez-Flores A."/>
            <person name="Brooks K.L."/>
            <person name="Tracey A."/>
            <person name="Bobes R.J."/>
            <person name="Fragoso G."/>
            <person name="Sciutto E."/>
            <person name="Aslett M."/>
            <person name="Beasley H."/>
            <person name="Bennett H.M."/>
            <person name="Cai J."/>
            <person name="Camicia F."/>
            <person name="Clark R."/>
            <person name="Cucher M."/>
            <person name="De Silva N."/>
            <person name="Day T.A."/>
            <person name="Deplazes P."/>
            <person name="Estrada K."/>
            <person name="Fernandez C."/>
            <person name="Holland P.W."/>
            <person name="Hou J."/>
            <person name="Hu S."/>
            <person name="Huckvale T."/>
            <person name="Hung S.S."/>
            <person name="Kamenetzky L."/>
            <person name="Keane J.A."/>
            <person name="Kiss F."/>
            <person name="Koziol U."/>
            <person name="Lambert O."/>
            <person name="Liu K."/>
            <person name="Luo X."/>
            <person name="Luo Y."/>
            <person name="Macchiaroli N."/>
            <person name="Nichol S."/>
            <person name="Paps J."/>
            <person name="Parkinson J."/>
            <person name="Pouchkina-Stantcheva N."/>
            <person name="Riddiford N."/>
            <person name="Rosenzvit M."/>
            <person name="Salinas G."/>
            <person name="Wasmuth J.D."/>
            <person name="Zamanian M."/>
            <person name="Zheng Y."/>
            <person name="Cai X."/>
            <person name="Soberon X."/>
            <person name="Olson P.D."/>
            <person name="Laclette J.P."/>
            <person name="Brehm K."/>
            <person name="Berriman M."/>
            <person name="Garciarrubio A."/>
            <person name="Bobes R.J."/>
            <person name="Fragoso G."/>
            <person name="Sanchez-Flores A."/>
            <person name="Estrada K."/>
            <person name="Cevallos M.A."/>
            <person name="Morett E."/>
            <person name="Gonzalez V."/>
            <person name="Portillo T."/>
            <person name="Ochoa-Leyva A."/>
            <person name="Jose M.V."/>
            <person name="Sciutto E."/>
            <person name="Landa A."/>
            <person name="Jimenez L."/>
            <person name="Valdes V."/>
            <person name="Carrero J.C."/>
            <person name="Larralde C."/>
            <person name="Morales-Montor J."/>
            <person name="Limon-Lason J."/>
            <person name="Soberon X."/>
            <person name="Laclette J.P."/>
        </authorList>
    </citation>
    <scope>NUCLEOTIDE SEQUENCE [LARGE SCALE GENOMIC DNA]</scope>
</reference>
<dbReference type="OrthoDB" id="6277953at2759"/>
<feature type="region of interest" description="Disordered" evidence="2">
    <location>
        <begin position="718"/>
        <end position="741"/>
    </location>
</feature>
<reference evidence="3" key="2">
    <citation type="submission" date="2014-06" db="EMBL/GenBank/DDBJ databases">
        <authorList>
            <person name="Aslett M."/>
        </authorList>
    </citation>
    <scope>NUCLEOTIDE SEQUENCE</scope>
</reference>
<gene>
    <name evidence="3" type="ORF">EgrG_000420000</name>
</gene>
<keyword evidence="1" id="KW-0175">Coiled coil</keyword>
<proteinExistence type="predicted"/>
<feature type="compositionally biased region" description="Basic residues" evidence="2">
    <location>
        <begin position="31"/>
        <end position="44"/>
    </location>
</feature>
<feature type="coiled-coil region" evidence="1">
    <location>
        <begin position="411"/>
        <end position="587"/>
    </location>
</feature>
<feature type="region of interest" description="Disordered" evidence="2">
    <location>
        <begin position="262"/>
        <end position="327"/>
    </location>
</feature>
<protein>
    <submittedName>
        <fullName evidence="3 5">Microtubule associated protein</fullName>
    </submittedName>
</protein>
<accession>A0A068WUP8</accession>
<evidence type="ECO:0000256" key="2">
    <source>
        <dbReference type="SAM" id="MobiDB-lite"/>
    </source>
</evidence>
<reference evidence="5" key="3">
    <citation type="submission" date="2020-10" db="UniProtKB">
        <authorList>
            <consortium name="WormBaseParasite"/>
        </authorList>
    </citation>
    <scope>IDENTIFICATION</scope>
</reference>
<feature type="compositionally biased region" description="Basic residues" evidence="2">
    <location>
        <begin position="113"/>
        <end position="122"/>
    </location>
</feature>
<feature type="compositionally biased region" description="Polar residues" evidence="2">
    <location>
        <begin position="262"/>
        <end position="281"/>
    </location>
</feature>
<dbReference type="Proteomes" id="UP000492820">
    <property type="component" value="Unassembled WGS sequence"/>
</dbReference>
<dbReference type="EMBL" id="LK028594">
    <property type="protein sequence ID" value="CDS23872.1"/>
    <property type="molecule type" value="Genomic_DNA"/>
</dbReference>
<evidence type="ECO:0000313" key="4">
    <source>
        <dbReference type="Proteomes" id="UP000492820"/>
    </source>
</evidence>
<evidence type="ECO:0000313" key="5">
    <source>
        <dbReference type="WBParaSite" id="EgrG_000420000"/>
    </source>
</evidence>
<feature type="compositionally biased region" description="Polar residues" evidence="2">
    <location>
        <begin position="161"/>
        <end position="174"/>
    </location>
</feature>
<feature type="region of interest" description="Disordered" evidence="2">
    <location>
        <begin position="71"/>
        <end position="176"/>
    </location>
</feature>
<dbReference type="AlphaFoldDB" id="A0A068WUP8"/>
<evidence type="ECO:0000256" key="1">
    <source>
        <dbReference type="SAM" id="Coils"/>
    </source>
</evidence>